<comment type="caution">
    <text evidence="2">The sequence shown here is derived from an EMBL/GenBank/DDBJ whole genome shotgun (WGS) entry which is preliminary data.</text>
</comment>
<keyword evidence="1" id="KW-0175">Coiled coil</keyword>
<dbReference type="Proteomes" id="UP001218218">
    <property type="component" value="Unassembled WGS sequence"/>
</dbReference>
<dbReference type="Gene3D" id="3.80.10.10">
    <property type="entry name" value="Ribonuclease Inhibitor"/>
    <property type="match status" value="1"/>
</dbReference>
<evidence type="ECO:0008006" key="4">
    <source>
        <dbReference type="Google" id="ProtNLM"/>
    </source>
</evidence>
<dbReference type="EMBL" id="JARIHO010000002">
    <property type="protein sequence ID" value="KAJ7366292.1"/>
    <property type="molecule type" value="Genomic_DNA"/>
</dbReference>
<feature type="coiled-coil region" evidence="1">
    <location>
        <begin position="28"/>
        <end position="55"/>
    </location>
</feature>
<name>A0AAD7AQQ6_9AGAR</name>
<dbReference type="InterPro" id="IPR032675">
    <property type="entry name" value="LRR_dom_sf"/>
</dbReference>
<gene>
    <name evidence="2" type="ORF">DFH08DRAFT_165238</name>
</gene>
<dbReference type="Gene3D" id="1.20.1280.50">
    <property type="match status" value="1"/>
</dbReference>
<reference evidence="2" key="1">
    <citation type="submission" date="2023-03" db="EMBL/GenBank/DDBJ databases">
        <title>Massive genome expansion in bonnet fungi (Mycena s.s.) driven by repeated elements and novel gene families across ecological guilds.</title>
        <authorList>
            <consortium name="Lawrence Berkeley National Laboratory"/>
            <person name="Harder C.B."/>
            <person name="Miyauchi S."/>
            <person name="Viragh M."/>
            <person name="Kuo A."/>
            <person name="Thoen E."/>
            <person name="Andreopoulos B."/>
            <person name="Lu D."/>
            <person name="Skrede I."/>
            <person name="Drula E."/>
            <person name="Henrissat B."/>
            <person name="Morin E."/>
            <person name="Kohler A."/>
            <person name="Barry K."/>
            <person name="LaButti K."/>
            <person name="Morin E."/>
            <person name="Salamov A."/>
            <person name="Lipzen A."/>
            <person name="Mereny Z."/>
            <person name="Hegedus B."/>
            <person name="Baldrian P."/>
            <person name="Stursova M."/>
            <person name="Weitz H."/>
            <person name="Taylor A."/>
            <person name="Grigoriev I.V."/>
            <person name="Nagy L.G."/>
            <person name="Martin F."/>
            <person name="Kauserud H."/>
        </authorList>
    </citation>
    <scope>NUCLEOTIDE SEQUENCE</scope>
    <source>
        <strain evidence="2">CBHHK002</strain>
    </source>
</reference>
<sequence>MDSTDSTLALGQMSPTSPNFESIARILIAASEANIARIESQMKDLERLRDRERGIIARLRIAIAPVHKLPAELLAEIFLLALDSDFTLVRKEHIQKVQALSHVCAYWRCVAHTTPRLWTNVLLTKLDEIPKGDHMVCLKGWLERSAPMPIPVSLEISGKAADAGRDVIDIIAASAHRWTTVHLNLPSLSVLSRIPTTSLKLLERVVLASTDAMHHAETRAFLMAERLRRVHLITLRTGQLLMPWSQLTEVVVKDPSPQDCLDTVIQCTSIVSARFETRAWPDVPDLSQRQIAALGRLEDLSVSFRGPSGGCVTPFFVRLALPALKKLCLDLDLDHTWSSAEFTQFQLRSSNIQRLEINNSYMSSDDLLAILQHAPFMVQLHMECCPICFDDSIVGLLQYSATQALPLAPKLEVIHLDIAGTNFEEDALDVMIQSRWWTDEQLLAFPFLPRVARWAWIEIHCGGEGDNTSPQFEVKLEEYRSQGLDVSVR</sequence>
<organism evidence="2 3">
    <name type="scientific">Mycena albidolilacea</name>
    <dbReference type="NCBI Taxonomy" id="1033008"/>
    <lineage>
        <taxon>Eukaryota</taxon>
        <taxon>Fungi</taxon>
        <taxon>Dikarya</taxon>
        <taxon>Basidiomycota</taxon>
        <taxon>Agaricomycotina</taxon>
        <taxon>Agaricomycetes</taxon>
        <taxon>Agaricomycetidae</taxon>
        <taxon>Agaricales</taxon>
        <taxon>Marasmiineae</taxon>
        <taxon>Mycenaceae</taxon>
        <taxon>Mycena</taxon>
    </lineage>
</organism>
<accession>A0AAD7AQQ6</accession>
<evidence type="ECO:0000313" key="3">
    <source>
        <dbReference type="Proteomes" id="UP001218218"/>
    </source>
</evidence>
<dbReference type="AlphaFoldDB" id="A0AAD7AQQ6"/>
<proteinExistence type="predicted"/>
<evidence type="ECO:0000313" key="2">
    <source>
        <dbReference type="EMBL" id="KAJ7366292.1"/>
    </source>
</evidence>
<evidence type="ECO:0000256" key="1">
    <source>
        <dbReference type="SAM" id="Coils"/>
    </source>
</evidence>
<keyword evidence="3" id="KW-1185">Reference proteome</keyword>
<protein>
    <recommendedName>
        <fullName evidence="4">F-box domain-containing protein</fullName>
    </recommendedName>
</protein>